<accession>A0A914Y3I3</accession>
<dbReference type="Gene3D" id="3.30.700.20">
    <property type="entry name" value="Hypothetical protein ph0010, domain 1"/>
    <property type="match status" value="1"/>
</dbReference>
<proteinExistence type="predicted"/>
<evidence type="ECO:0000313" key="3">
    <source>
        <dbReference type="WBParaSite" id="PSU_v2.g13332.t1"/>
    </source>
</evidence>
<sequence>MEALNKKDQLIADKIMCIYAFDVIISHLRHKTPPPCPDQIVNEKVPLFITWKKASNHHLRGCIGTFSRDLPLRSGLVDYAKTSAFNDSRFSPITLNEVPSLQCGVSLLIEFEKARNYLDWDVGIHGIRIEFYYNGRRLSAVYLPEVAVEQGWNQIDTVDHLMRKGGYEGAIYEEDRLAIAVEKFKSSKAIVTYKDYCKLKQKAGEEIFPI</sequence>
<keyword evidence="2" id="KW-1185">Reference proteome</keyword>
<feature type="domain" description="AMMECR1" evidence="1">
    <location>
        <begin position="5"/>
        <end position="200"/>
    </location>
</feature>
<dbReference type="PROSITE" id="PS51112">
    <property type="entry name" value="AMMECR1"/>
    <property type="match status" value="1"/>
</dbReference>
<protein>
    <submittedName>
        <fullName evidence="3">AMMECR1 domain-containing protein</fullName>
    </submittedName>
</protein>
<name>A0A914Y3I3_9BILA</name>
<dbReference type="InterPro" id="IPR027485">
    <property type="entry name" value="AMMECR1_N"/>
</dbReference>
<dbReference type="InterPro" id="IPR002733">
    <property type="entry name" value="AMMECR1_domain"/>
</dbReference>
<organism evidence="2 3">
    <name type="scientific">Panagrolaimus superbus</name>
    <dbReference type="NCBI Taxonomy" id="310955"/>
    <lineage>
        <taxon>Eukaryota</taxon>
        <taxon>Metazoa</taxon>
        <taxon>Ecdysozoa</taxon>
        <taxon>Nematoda</taxon>
        <taxon>Chromadorea</taxon>
        <taxon>Rhabditida</taxon>
        <taxon>Tylenchina</taxon>
        <taxon>Panagrolaimomorpha</taxon>
        <taxon>Panagrolaimoidea</taxon>
        <taxon>Panagrolaimidae</taxon>
        <taxon>Panagrolaimus</taxon>
    </lineage>
</organism>
<reference evidence="3" key="1">
    <citation type="submission" date="2022-11" db="UniProtKB">
        <authorList>
            <consortium name="WormBaseParasite"/>
        </authorList>
    </citation>
    <scope>IDENTIFICATION</scope>
</reference>
<dbReference type="InterPro" id="IPR036071">
    <property type="entry name" value="AMMECR1_dom_sf"/>
</dbReference>
<dbReference type="Proteomes" id="UP000887577">
    <property type="component" value="Unplaced"/>
</dbReference>
<dbReference type="NCBIfam" id="TIGR00296">
    <property type="entry name" value="TIGR00296 family protein"/>
    <property type="match status" value="1"/>
</dbReference>
<dbReference type="Pfam" id="PF01871">
    <property type="entry name" value="AMMECR1"/>
    <property type="match status" value="1"/>
</dbReference>
<evidence type="ECO:0000313" key="2">
    <source>
        <dbReference type="Proteomes" id="UP000887577"/>
    </source>
</evidence>
<dbReference type="WBParaSite" id="PSU_v2.g13332.t1">
    <property type="protein sequence ID" value="PSU_v2.g13332.t1"/>
    <property type="gene ID" value="PSU_v2.g13332"/>
</dbReference>
<evidence type="ECO:0000259" key="1">
    <source>
        <dbReference type="PROSITE" id="PS51112"/>
    </source>
</evidence>
<dbReference type="InterPro" id="IPR023473">
    <property type="entry name" value="AMMECR1"/>
</dbReference>
<dbReference type="SUPFAM" id="SSF143447">
    <property type="entry name" value="AMMECR1-like"/>
    <property type="match status" value="1"/>
</dbReference>
<dbReference type="PANTHER" id="PTHR13016:SF0">
    <property type="entry name" value="AMME SYNDROME CANDIDATE GENE 1 PROTEIN"/>
    <property type="match status" value="1"/>
</dbReference>
<dbReference type="PANTHER" id="PTHR13016">
    <property type="entry name" value="AMMECR1 HOMOLOG"/>
    <property type="match status" value="1"/>
</dbReference>
<dbReference type="AlphaFoldDB" id="A0A914Y3I3"/>